<keyword evidence="4" id="KW-1185">Reference proteome</keyword>
<dbReference type="PANTHER" id="PTHR47718">
    <property type="entry name" value="OS01G0519700 PROTEIN"/>
    <property type="match status" value="1"/>
</dbReference>
<name>A0ABQ4XG59_9ASTR</name>
<organism evidence="3 4">
    <name type="scientific">Tanacetum coccineum</name>
    <dbReference type="NCBI Taxonomy" id="301880"/>
    <lineage>
        <taxon>Eukaryota</taxon>
        <taxon>Viridiplantae</taxon>
        <taxon>Streptophyta</taxon>
        <taxon>Embryophyta</taxon>
        <taxon>Tracheophyta</taxon>
        <taxon>Spermatophyta</taxon>
        <taxon>Magnoliopsida</taxon>
        <taxon>eudicotyledons</taxon>
        <taxon>Gunneridae</taxon>
        <taxon>Pentapetalae</taxon>
        <taxon>asterids</taxon>
        <taxon>campanulids</taxon>
        <taxon>Asterales</taxon>
        <taxon>Asteraceae</taxon>
        <taxon>Asteroideae</taxon>
        <taxon>Anthemideae</taxon>
        <taxon>Anthemidinae</taxon>
        <taxon>Tanacetum</taxon>
    </lineage>
</organism>
<dbReference type="InterPro" id="IPR004330">
    <property type="entry name" value="FAR1_DNA_bnd_dom"/>
</dbReference>
<feature type="non-terminal residue" evidence="3">
    <location>
        <position position="439"/>
    </location>
</feature>
<feature type="domain" description="FAR1" evidence="1">
    <location>
        <begin position="96"/>
        <end position="196"/>
    </location>
</feature>
<dbReference type="Proteomes" id="UP001151760">
    <property type="component" value="Unassembled WGS sequence"/>
</dbReference>
<evidence type="ECO:0000259" key="2">
    <source>
        <dbReference type="Pfam" id="PF10551"/>
    </source>
</evidence>
<reference evidence="3" key="1">
    <citation type="journal article" date="2022" name="Int. J. Mol. Sci.">
        <title>Draft Genome of Tanacetum Coccineum: Genomic Comparison of Closely Related Tanacetum-Family Plants.</title>
        <authorList>
            <person name="Yamashiro T."/>
            <person name="Shiraishi A."/>
            <person name="Nakayama K."/>
            <person name="Satake H."/>
        </authorList>
    </citation>
    <scope>NUCLEOTIDE SEQUENCE</scope>
</reference>
<dbReference type="Pfam" id="PF10551">
    <property type="entry name" value="MULE"/>
    <property type="match status" value="1"/>
</dbReference>
<reference evidence="3" key="2">
    <citation type="submission" date="2022-01" db="EMBL/GenBank/DDBJ databases">
        <authorList>
            <person name="Yamashiro T."/>
            <person name="Shiraishi A."/>
            <person name="Satake H."/>
            <person name="Nakayama K."/>
        </authorList>
    </citation>
    <scope>NUCLEOTIDE SEQUENCE</scope>
</reference>
<dbReference type="EMBL" id="BQNB010009462">
    <property type="protein sequence ID" value="GJS63850.1"/>
    <property type="molecule type" value="Genomic_DNA"/>
</dbReference>
<sequence>MDCALSILSSMQLPINNGDNQVLPSSIFILFIAFTFDATVVEPDAQTIDVDQQQMVKTLGIVRLTDDGVKFYKPDVSDSVKPLKGKLFNTLEDALHFYKTYAKLSGFEARKSTEYKRKDGKVKQKYFVCSREGFKPIALMDTLVDNFEKLEIKKAKRKRKRPSCRCGCLARVILDITAENKYVVCSFEEEHNHPFVDEDDISLLKSSRKLTFSKKQLLFWVSNNNIGPMKAFKMMKELFGGFDEVGATSVDCKNFRRGINLSIGEYAAEMVVELLMNKQEYINRFSCDYFTNDDGNLFGLFWADEVAKHNYLSFGDVILFDVTFRSNKYKMVFVPFTGIDNHHRSVTLTTTLIPNETAESYGWFLRAFKKAFGLEPMVVVTDQDPTMKISVEKEFNNSRHRLCMWHIMEKLSTKASYPRLTRDLSPATLAYVPCGLCAQ</sequence>
<proteinExistence type="predicted"/>
<dbReference type="PANTHER" id="PTHR47718:SF17">
    <property type="entry name" value="PROTEIN FAR1-RELATED SEQUENCE 5-LIKE"/>
    <property type="match status" value="1"/>
</dbReference>
<evidence type="ECO:0000259" key="1">
    <source>
        <dbReference type="Pfam" id="PF03101"/>
    </source>
</evidence>
<comment type="caution">
    <text evidence="3">The sequence shown here is derived from an EMBL/GenBank/DDBJ whole genome shotgun (WGS) entry which is preliminary data.</text>
</comment>
<evidence type="ECO:0000313" key="3">
    <source>
        <dbReference type="EMBL" id="GJS63850.1"/>
    </source>
</evidence>
<dbReference type="Pfam" id="PF03101">
    <property type="entry name" value="FAR1"/>
    <property type="match status" value="1"/>
</dbReference>
<dbReference type="InterPro" id="IPR018289">
    <property type="entry name" value="MULE_transposase_dom"/>
</dbReference>
<accession>A0ABQ4XG59</accession>
<gene>
    <name evidence="3" type="ORF">Tco_0678414</name>
</gene>
<evidence type="ECO:0000313" key="4">
    <source>
        <dbReference type="Proteomes" id="UP001151760"/>
    </source>
</evidence>
<feature type="domain" description="MULE transposase" evidence="2">
    <location>
        <begin position="317"/>
        <end position="410"/>
    </location>
</feature>
<protein>
    <submittedName>
        <fullName evidence="3">FAR1-related sequence 5-like protein</fullName>
    </submittedName>
</protein>